<proteinExistence type="inferred from homology"/>
<keyword evidence="6" id="KW-0349">Heme</keyword>
<comment type="similarity">
    <text evidence="2">Belongs to the bacterial solute-binding protein 8 family.</text>
</comment>
<dbReference type="Gene3D" id="3.40.50.1980">
    <property type="entry name" value="Nitrogenase molybdenum iron protein domain"/>
    <property type="match status" value="2"/>
</dbReference>
<reference evidence="16" key="2">
    <citation type="submission" date="2021-04" db="EMBL/GenBank/DDBJ databases">
        <authorList>
            <person name="Gilroy R."/>
        </authorList>
    </citation>
    <scope>NUCLEOTIDE SEQUENCE</scope>
    <source>
        <strain evidence="16">F6-686</strain>
    </source>
</reference>
<organism evidence="16 17">
    <name type="scientific">Candidatus Lactobacillus pullistercoris</name>
    <dbReference type="NCBI Taxonomy" id="2838636"/>
    <lineage>
        <taxon>Bacteria</taxon>
        <taxon>Bacillati</taxon>
        <taxon>Bacillota</taxon>
        <taxon>Bacilli</taxon>
        <taxon>Lactobacillales</taxon>
        <taxon>Lactobacillaceae</taxon>
        <taxon>Lactobacillus</taxon>
    </lineage>
</organism>
<sequence length="293" mass="32834">MRKRKGLITGLIIFLLVIIGAAIGGKYFIDKKVAENERIVATSAAITDIFAKLDIKLVGVPQTQAKLPARYQNVEKIGSPMKPSVEKIASLNPTQVYAVSTLKDQYNESFKKQSVDVTYLKLDSVAQLKATLTSLGKKYYRQKQAETQISMIDQAISRAKKRISGRAPKVLILMGLPGANYMILTNKSYLGNLVELAGGKNVYQSKQQIYLSPSNDSLATKNPDVILRLEHALPNVTLPQFKAEFRKNSVWKHMKAVKDKRVYDLQQPDFNASANMNVPRALNKLSYWLYPKK</sequence>
<evidence type="ECO:0000256" key="6">
    <source>
        <dbReference type="ARBA" id="ARBA00022617"/>
    </source>
</evidence>
<evidence type="ECO:0000256" key="14">
    <source>
        <dbReference type="ARBA" id="ARBA00031463"/>
    </source>
</evidence>
<keyword evidence="8" id="KW-0732">Signal</keyword>
<evidence type="ECO:0000256" key="11">
    <source>
        <dbReference type="ARBA" id="ARBA00023139"/>
    </source>
</evidence>
<evidence type="ECO:0000256" key="10">
    <source>
        <dbReference type="ARBA" id="ARBA00023136"/>
    </source>
</evidence>
<dbReference type="NCBIfam" id="TIGR03659">
    <property type="entry name" value="IsdE"/>
    <property type="match status" value="1"/>
</dbReference>
<accession>A0A9E2KSH2</accession>
<dbReference type="Pfam" id="PF01497">
    <property type="entry name" value="Peripla_BP_2"/>
    <property type="match status" value="1"/>
</dbReference>
<dbReference type="InterPro" id="IPR019957">
    <property type="entry name" value="ABC_transptr_haem-bd_IsdE"/>
</dbReference>
<dbReference type="GO" id="GO:0020037">
    <property type="term" value="F:heme binding"/>
    <property type="evidence" value="ECO:0007669"/>
    <property type="project" value="InterPro"/>
</dbReference>
<evidence type="ECO:0000256" key="8">
    <source>
        <dbReference type="ARBA" id="ARBA00022729"/>
    </source>
</evidence>
<evidence type="ECO:0000256" key="5">
    <source>
        <dbReference type="ARBA" id="ARBA00022475"/>
    </source>
</evidence>
<dbReference type="GO" id="GO:0071281">
    <property type="term" value="P:cellular response to iron ion"/>
    <property type="evidence" value="ECO:0007669"/>
    <property type="project" value="TreeGrafter"/>
</dbReference>
<dbReference type="InterPro" id="IPR050902">
    <property type="entry name" value="ABC_Transporter_SBP"/>
</dbReference>
<dbReference type="SUPFAM" id="SSF53807">
    <property type="entry name" value="Helical backbone' metal receptor"/>
    <property type="match status" value="1"/>
</dbReference>
<gene>
    <name evidence="16" type="primary">isdE</name>
    <name evidence="16" type="ORF">H9806_05640</name>
</gene>
<reference evidence="16" key="1">
    <citation type="journal article" date="2021" name="PeerJ">
        <title>Extensive microbial diversity within the chicken gut microbiome revealed by metagenomics and culture.</title>
        <authorList>
            <person name="Gilroy R."/>
            <person name="Ravi A."/>
            <person name="Getino M."/>
            <person name="Pursley I."/>
            <person name="Horton D.L."/>
            <person name="Alikhan N.F."/>
            <person name="Baker D."/>
            <person name="Gharbi K."/>
            <person name="Hall N."/>
            <person name="Watson M."/>
            <person name="Adriaenssens E.M."/>
            <person name="Foster-Nyarko E."/>
            <person name="Jarju S."/>
            <person name="Secka A."/>
            <person name="Antonio M."/>
            <person name="Oren A."/>
            <person name="Chaudhuri R.R."/>
            <person name="La Ragione R."/>
            <person name="Hildebrand F."/>
            <person name="Pallen M.J."/>
        </authorList>
    </citation>
    <scope>NUCLEOTIDE SEQUENCE</scope>
    <source>
        <strain evidence="16">F6-686</strain>
    </source>
</reference>
<keyword evidence="5" id="KW-1003">Cell membrane</keyword>
<evidence type="ECO:0000313" key="17">
    <source>
        <dbReference type="Proteomes" id="UP000823844"/>
    </source>
</evidence>
<dbReference type="EMBL" id="JAHLFT010000070">
    <property type="protein sequence ID" value="MBU3828599.1"/>
    <property type="molecule type" value="Genomic_DNA"/>
</dbReference>
<keyword evidence="9" id="KW-0408">Iron</keyword>
<dbReference type="PROSITE" id="PS50983">
    <property type="entry name" value="FE_B12_PBP"/>
    <property type="match status" value="1"/>
</dbReference>
<keyword evidence="11" id="KW-0564">Palmitate</keyword>
<dbReference type="GO" id="GO:0046872">
    <property type="term" value="F:metal ion binding"/>
    <property type="evidence" value="ECO:0007669"/>
    <property type="project" value="UniProtKB-KW"/>
</dbReference>
<evidence type="ECO:0000256" key="2">
    <source>
        <dbReference type="ARBA" id="ARBA00008814"/>
    </source>
</evidence>
<keyword evidence="12" id="KW-0449">Lipoprotein</keyword>
<comment type="caution">
    <text evidence="16">The sequence shown here is derived from an EMBL/GenBank/DDBJ whole genome shotgun (WGS) entry which is preliminary data.</text>
</comment>
<evidence type="ECO:0000256" key="4">
    <source>
        <dbReference type="ARBA" id="ARBA00022448"/>
    </source>
</evidence>
<keyword evidence="10" id="KW-0472">Membrane</keyword>
<dbReference type="PANTHER" id="PTHR30535:SF36">
    <property type="entry name" value="HIGH-AFFINITY HEME UPTAKE SYSTEM PROTEIN ISDE"/>
    <property type="match status" value="1"/>
</dbReference>
<name>A0A9E2KSH2_9LACO</name>
<dbReference type="InterPro" id="IPR002491">
    <property type="entry name" value="ABC_transptr_periplasmic_BD"/>
</dbReference>
<comment type="cofactor">
    <cofactor evidence="1">
        <name>heme b</name>
        <dbReference type="ChEBI" id="CHEBI:60344"/>
    </cofactor>
</comment>
<evidence type="ECO:0000256" key="13">
    <source>
        <dbReference type="ARBA" id="ARBA00031148"/>
    </source>
</evidence>
<feature type="domain" description="Fe/B12 periplasmic-binding" evidence="15">
    <location>
        <begin position="38"/>
        <end position="293"/>
    </location>
</feature>
<evidence type="ECO:0000256" key="7">
    <source>
        <dbReference type="ARBA" id="ARBA00022723"/>
    </source>
</evidence>
<dbReference type="AlphaFoldDB" id="A0A9E2KSH2"/>
<evidence type="ECO:0000313" key="16">
    <source>
        <dbReference type="EMBL" id="MBU3828599.1"/>
    </source>
</evidence>
<protein>
    <recommendedName>
        <fullName evidence="3">High-affinity heme uptake system protein IsdE</fullName>
    </recommendedName>
    <alternativeName>
        <fullName evidence="14">Iron-regulated surface determinant protein E</fullName>
    </alternativeName>
    <alternativeName>
        <fullName evidence="13">Staphylococcal iron-regulated protein F</fullName>
    </alternativeName>
</protein>
<dbReference type="Proteomes" id="UP000823844">
    <property type="component" value="Unassembled WGS sequence"/>
</dbReference>
<dbReference type="PANTHER" id="PTHR30535">
    <property type="entry name" value="VITAMIN B12-BINDING PROTEIN"/>
    <property type="match status" value="1"/>
</dbReference>
<evidence type="ECO:0000259" key="15">
    <source>
        <dbReference type="PROSITE" id="PS50983"/>
    </source>
</evidence>
<evidence type="ECO:0000256" key="9">
    <source>
        <dbReference type="ARBA" id="ARBA00023004"/>
    </source>
</evidence>
<evidence type="ECO:0000256" key="12">
    <source>
        <dbReference type="ARBA" id="ARBA00023288"/>
    </source>
</evidence>
<keyword evidence="4" id="KW-0813">Transport</keyword>
<dbReference type="GO" id="GO:0015886">
    <property type="term" value="P:heme transport"/>
    <property type="evidence" value="ECO:0007669"/>
    <property type="project" value="InterPro"/>
</dbReference>
<keyword evidence="7" id="KW-0479">Metal-binding</keyword>
<dbReference type="GO" id="GO:0016020">
    <property type="term" value="C:membrane"/>
    <property type="evidence" value="ECO:0007669"/>
    <property type="project" value="InterPro"/>
</dbReference>
<evidence type="ECO:0000256" key="3">
    <source>
        <dbReference type="ARBA" id="ARBA00015862"/>
    </source>
</evidence>
<evidence type="ECO:0000256" key="1">
    <source>
        <dbReference type="ARBA" id="ARBA00001970"/>
    </source>
</evidence>